<sequence length="107" mass="12265">MRKSIKALRDSSSYLNEGLYRCFRASVATWRDGHFSASSTACVSSSIGSLNNSSISPSHHEMTTNEWFLLRDEKAFESSFFKHGFECLVREVCSYIRWDSPFHKKGQ</sequence>
<keyword evidence="2" id="KW-1185">Reference proteome</keyword>
<accession>A0A0C2WMS0</accession>
<reference evidence="1 2" key="1">
    <citation type="submission" date="2014-04" db="EMBL/GenBank/DDBJ databases">
        <title>Evolutionary Origins and Diversification of the Mycorrhizal Mutualists.</title>
        <authorList>
            <consortium name="DOE Joint Genome Institute"/>
            <consortium name="Mycorrhizal Genomics Consortium"/>
            <person name="Kohler A."/>
            <person name="Kuo A."/>
            <person name="Nagy L.G."/>
            <person name="Floudas D."/>
            <person name="Copeland A."/>
            <person name="Barry K.W."/>
            <person name="Cichocki N."/>
            <person name="Veneault-Fourrey C."/>
            <person name="LaButti K."/>
            <person name="Lindquist E.A."/>
            <person name="Lipzen A."/>
            <person name="Lundell T."/>
            <person name="Morin E."/>
            <person name="Murat C."/>
            <person name="Riley R."/>
            <person name="Ohm R."/>
            <person name="Sun H."/>
            <person name="Tunlid A."/>
            <person name="Henrissat B."/>
            <person name="Grigoriev I.V."/>
            <person name="Hibbett D.S."/>
            <person name="Martin F."/>
        </authorList>
    </citation>
    <scope>NUCLEOTIDE SEQUENCE [LARGE SCALE GENOMIC DNA]</scope>
    <source>
        <strain evidence="1 2">Koide BX008</strain>
    </source>
</reference>
<dbReference type="AlphaFoldDB" id="A0A0C2WMS0"/>
<organism evidence="1 2">
    <name type="scientific">Amanita muscaria (strain Koide BX008)</name>
    <dbReference type="NCBI Taxonomy" id="946122"/>
    <lineage>
        <taxon>Eukaryota</taxon>
        <taxon>Fungi</taxon>
        <taxon>Dikarya</taxon>
        <taxon>Basidiomycota</taxon>
        <taxon>Agaricomycotina</taxon>
        <taxon>Agaricomycetes</taxon>
        <taxon>Agaricomycetidae</taxon>
        <taxon>Agaricales</taxon>
        <taxon>Pluteineae</taxon>
        <taxon>Amanitaceae</taxon>
        <taxon>Amanita</taxon>
    </lineage>
</organism>
<dbReference type="EMBL" id="KN818367">
    <property type="protein sequence ID" value="KIL57498.1"/>
    <property type="molecule type" value="Genomic_DNA"/>
</dbReference>
<proteinExistence type="predicted"/>
<gene>
    <name evidence="1" type="ORF">M378DRAFT_381916</name>
</gene>
<name>A0A0C2WMS0_AMAMK</name>
<dbReference type="Proteomes" id="UP000054549">
    <property type="component" value="Unassembled WGS sequence"/>
</dbReference>
<dbReference type="InParanoid" id="A0A0C2WMS0"/>
<evidence type="ECO:0000313" key="1">
    <source>
        <dbReference type="EMBL" id="KIL57498.1"/>
    </source>
</evidence>
<protein>
    <submittedName>
        <fullName evidence="1">Uncharacterized protein</fullName>
    </submittedName>
</protein>
<evidence type="ECO:0000313" key="2">
    <source>
        <dbReference type="Proteomes" id="UP000054549"/>
    </source>
</evidence>
<dbReference type="HOGENOM" id="CLU_2209340_0_0_1"/>